<feature type="non-terminal residue" evidence="2">
    <location>
        <position position="76"/>
    </location>
</feature>
<name>A0ABU1YYA4_ROSSA</name>
<keyword evidence="3" id="KW-1185">Reference proteome</keyword>
<proteinExistence type="predicted"/>
<dbReference type="EMBL" id="JAVDXU010000012">
    <property type="protein sequence ID" value="MDR7273216.1"/>
    <property type="molecule type" value="Genomic_DNA"/>
</dbReference>
<dbReference type="InterPro" id="IPR004805">
    <property type="entry name" value="DnaE2/DnaE/PolC"/>
</dbReference>
<gene>
    <name evidence="2" type="ORF">J2X20_005906</name>
</gene>
<dbReference type="InterPro" id="IPR040982">
    <property type="entry name" value="DNA_pol3_finger"/>
</dbReference>
<dbReference type="PANTHER" id="PTHR32294">
    <property type="entry name" value="DNA POLYMERASE III SUBUNIT ALPHA"/>
    <property type="match status" value="1"/>
</dbReference>
<reference evidence="2 3" key="1">
    <citation type="submission" date="2023-07" db="EMBL/GenBank/DDBJ databases">
        <title>Sorghum-associated microbial communities from plants grown in Nebraska, USA.</title>
        <authorList>
            <person name="Schachtman D."/>
        </authorList>
    </citation>
    <scope>NUCLEOTIDE SEQUENCE [LARGE SCALE GENOMIC DNA]</scope>
    <source>
        <strain evidence="2 3">BE314</strain>
    </source>
</reference>
<dbReference type="PANTHER" id="PTHR32294:SF4">
    <property type="entry name" value="ERROR-PRONE DNA POLYMERASE"/>
    <property type="match status" value="1"/>
</dbReference>
<accession>A0ABU1YYA4</accession>
<dbReference type="Proteomes" id="UP001180453">
    <property type="component" value="Unassembled WGS sequence"/>
</dbReference>
<evidence type="ECO:0000313" key="3">
    <source>
        <dbReference type="Proteomes" id="UP001180453"/>
    </source>
</evidence>
<evidence type="ECO:0000259" key="1">
    <source>
        <dbReference type="Pfam" id="PF17657"/>
    </source>
</evidence>
<protein>
    <submittedName>
        <fullName evidence="2">DNA polymerase III alpha subunit</fullName>
    </submittedName>
</protein>
<feature type="domain" description="DNA polymerase III alpha subunit finger" evidence="1">
    <location>
        <begin position="1"/>
        <end position="75"/>
    </location>
</feature>
<organism evidence="2 3">
    <name type="scientific">Roseateles saccharophilus</name>
    <name type="common">Pseudomonas saccharophila</name>
    <dbReference type="NCBI Taxonomy" id="304"/>
    <lineage>
        <taxon>Bacteria</taxon>
        <taxon>Pseudomonadati</taxon>
        <taxon>Pseudomonadota</taxon>
        <taxon>Betaproteobacteria</taxon>
        <taxon>Burkholderiales</taxon>
        <taxon>Sphaerotilaceae</taxon>
        <taxon>Roseateles</taxon>
    </lineage>
</organism>
<sequence>MVHPYLRRRQGKEAVTYPSKALEVALGRTLGVPLFQEQVMQVAMIAAGYTGGEADALRRDMAAWKRKGGLKKHYEK</sequence>
<dbReference type="Pfam" id="PF17657">
    <property type="entry name" value="DNA_pol3_finger"/>
    <property type="match status" value="1"/>
</dbReference>
<comment type="caution">
    <text evidence="2">The sequence shown here is derived from an EMBL/GenBank/DDBJ whole genome shotgun (WGS) entry which is preliminary data.</text>
</comment>
<evidence type="ECO:0000313" key="2">
    <source>
        <dbReference type="EMBL" id="MDR7273216.1"/>
    </source>
</evidence>